<dbReference type="Gene3D" id="3.10.450.50">
    <property type="match status" value="1"/>
</dbReference>
<accession>A0A4Y7QM90</accession>
<organism evidence="1 2">
    <name type="scientific">Rickenella mellea</name>
    <dbReference type="NCBI Taxonomy" id="50990"/>
    <lineage>
        <taxon>Eukaryota</taxon>
        <taxon>Fungi</taxon>
        <taxon>Dikarya</taxon>
        <taxon>Basidiomycota</taxon>
        <taxon>Agaricomycotina</taxon>
        <taxon>Agaricomycetes</taxon>
        <taxon>Hymenochaetales</taxon>
        <taxon>Rickenellaceae</taxon>
        <taxon>Rickenella</taxon>
    </lineage>
</organism>
<name>A0A4Y7QM90_9AGAM</name>
<dbReference type="OrthoDB" id="5440at2759"/>
<evidence type="ECO:0008006" key="3">
    <source>
        <dbReference type="Google" id="ProtNLM"/>
    </source>
</evidence>
<evidence type="ECO:0000313" key="2">
    <source>
        <dbReference type="Proteomes" id="UP000294933"/>
    </source>
</evidence>
<keyword evidence="2" id="KW-1185">Reference proteome</keyword>
<dbReference type="VEuPathDB" id="FungiDB:BD410DRAFT_893511"/>
<sequence length="404" mass="45052">MATVLHSTVKSVRDPPYLVILSPDDSWGWCEQFAQEGYTVVHIPYPPESADAFQKSLEAADAPLTGSQGNYKSVRFGLLTFGLKQEHAAILFSSHWRNQLEACIHYCPDLENGKDLFTLDSAGKYTPTLFHLAATQEKLHKSLVLLCDAEPPYDVPVRCFPPLAVQTYPSVPSSPPFPLLTQPPASLSAGNPAPTVEPYLRSATNLAYTRTLELLRRELGPHFNLEQLWEKHTYFEFVERDAPKTMATMVNMPYVNHVPTMTGGVGYEELARFYKYHFTGKTVTPPDTELITVSRTVGADRIIDEMIFKCTHTTEIDYFLPGVKPTGKSLEIALVGVVAFRGDKLTFEHIYWDQASVLVQLGLLESKNLPVAGIEVARKVMDPYGLPSNTLMKRWGESEGLGID</sequence>
<dbReference type="PANTHER" id="PTHR38436">
    <property type="entry name" value="POLYKETIDE CYCLASE SNOAL-LIKE DOMAIN"/>
    <property type="match status" value="1"/>
</dbReference>
<dbReference type="InterPro" id="IPR032710">
    <property type="entry name" value="NTF2-like_dom_sf"/>
</dbReference>
<dbReference type="SUPFAM" id="SSF54427">
    <property type="entry name" value="NTF2-like"/>
    <property type="match status" value="1"/>
</dbReference>
<dbReference type="EMBL" id="ML170157">
    <property type="protein sequence ID" value="TDL28515.1"/>
    <property type="molecule type" value="Genomic_DNA"/>
</dbReference>
<dbReference type="PANTHER" id="PTHR38436:SF3">
    <property type="entry name" value="CARBOXYMETHYLENEBUTENOLIDASE-RELATED"/>
    <property type="match status" value="1"/>
</dbReference>
<dbReference type="STRING" id="50990.A0A4Y7QM90"/>
<protein>
    <recommendedName>
        <fullName evidence="3">NTF2-like protein</fullName>
    </recommendedName>
</protein>
<reference evidence="1 2" key="1">
    <citation type="submission" date="2018-06" db="EMBL/GenBank/DDBJ databases">
        <title>A transcriptomic atlas of mushroom development highlights an independent origin of complex multicellularity.</title>
        <authorList>
            <consortium name="DOE Joint Genome Institute"/>
            <person name="Krizsan K."/>
            <person name="Almasi E."/>
            <person name="Merenyi Z."/>
            <person name="Sahu N."/>
            <person name="Viragh M."/>
            <person name="Koszo T."/>
            <person name="Mondo S."/>
            <person name="Kiss B."/>
            <person name="Balint B."/>
            <person name="Kues U."/>
            <person name="Barry K."/>
            <person name="Hegedus J.C."/>
            <person name="Henrissat B."/>
            <person name="Johnson J."/>
            <person name="Lipzen A."/>
            <person name="Ohm R."/>
            <person name="Nagy I."/>
            <person name="Pangilinan J."/>
            <person name="Yan J."/>
            <person name="Xiong Y."/>
            <person name="Grigoriev I.V."/>
            <person name="Hibbett D.S."/>
            <person name="Nagy L.G."/>
        </authorList>
    </citation>
    <scope>NUCLEOTIDE SEQUENCE [LARGE SCALE GENOMIC DNA]</scope>
    <source>
        <strain evidence="1 2">SZMC22713</strain>
    </source>
</reference>
<dbReference type="Proteomes" id="UP000294933">
    <property type="component" value="Unassembled WGS sequence"/>
</dbReference>
<gene>
    <name evidence="1" type="ORF">BD410DRAFT_893511</name>
</gene>
<dbReference type="GO" id="GO:0030638">
    <property type="term" value="P:polyketide metabolic process"/>
    <property type="evidence" value="ECO:0007669"/>
    <property type="project" value="InterPro"/>
</dbReference>
<dbReference type="AlphaFoldDB" id="A0A4Y7QM90"/>
<proteinExistence type="predicted"/>
<evidence type="ECO:0000313" key="1">
    <source>
        <dbReference type="EMBL" id="TDL28515.1"/>
    </source>
</evidence>
<dbReference type="InterPro" id="IPR009959">
    <property type="entry name" value="Cyclase_SnoaL-like"/>
</dbReference>